<organism evidence="2">
    <name type="scientific">hydrothermal vent metagenome</name>
    <dbReference type="NCBI Taxonomy" id="652676"/>
    <lineage>
        <taxon>unclassified sequences</taxon>
        <taxon>metagenomes</taxon>
        <taxon>ecological metagenomes</taxon>
    </lineage>
</organism>
<dbReference type="GO" id="GO:0016810">
    <property type="term" value="F:hydrolase activity, acting on carbon-nitrogen (but not peptide) bonds"/>
    <property type="evidence" value="ECO:0007669"/>
    <property type="project" value="InterPro"/>
</dbReference>
<dbReference type="InterPro" id="IPR011059">
    <property type="entry name" value="Metal-dep_hydrolase_composite"/>
</dbReference>
<dbReference type="InterPro" id="IPR006680">
    <property type="entry name" value="Amidohydro-rel"/>
</dbReference>
<dbReference type="AlphaFoldDB" id="A0A3B0SEF5"/>
<dbReference type="Pfam" id="PF01979">
    <property type="entry name" value="Amidohydro_1"/>
    <property type="match status" value="1"/>
</dbReference>
<proteinExistence type="predicted"/>
<name>A0A3B0SEF5_9ZZZZ</name>
<dbReference type="InterPro" id="IPR032466">
    <property type="entry name" value="Metal_Hydrolase"/>
</dbReference>
<dbReference type="SUPFAM" id="SSF51556">
    <property type="entry name" value="Metallo-dependent hydrolases"/>
    <property type="match status" value="1"/>
</dbReference>
<dbReference type="EMBL" id="UOEH01000322">
    <property type="protein sequence ID" value="VAW00952.1"/>
    <property type="molecule type" value="Genomic_DNA"/>
</dbReference>
<dbReference type="Gene3D" id="2.30.40.10">
    <property type="entry name" value="Urease, subunit C, domain 1"/>
    <property type="match status" value="1"/>
</dbReference>
<evidence type="ECO:0000259" key="1">
    <source>
        <dbReference type="Pfam" id="PF01979"/>
    </source>
</evidence>
<gene>
    <name evidence="2" type="ORF">MNBD_ALPHA05-838</name>
</gene>
<dbReference type="PANTHER" id="PTHR43135:SF3">
    <property type="entry name" value="ALPHA-D-RIBOSE 1-METHYLPHOSPHONATE 5-TRIPHOSPHATE DIPHOSPHATASE"/>
    <property type="match status" value="1"/>
</dbReference>
<dbReference type="InterPro" id="IPR051781">
    <property type="entry name" value="Metallo-dep_Hydrolase"/>
</dbReference>
<accession>A0A3B0SEF5</accession>
<evidence type="ECO:0000313" key="2">
    <source>
        <dbReference type="EMBL" id="VAW00952.1"/>
    </source>
</evidence>
<feature type="domain" description="Amidohydrolase-related" evidence="1">
    <location>
        <begin position="303"/>
        <end position="401"/>
    </location>
</feature>
<dbReference type="SUPFAM" id="SSF51338">
    <property type="entry name" value="Composite domain of metallo-dependent hydrolases"/>
    <property type="match status" value="1"/>
</dbReference>
<protein>
    <recommendedName>
        <fullName evidence="1">Amidohydrolase-related domain-containing protein</fullName>
    </recommendedName>
</protein>
<sequence>MNAMINKPIFAAIFSVFALGAAGNATAQSTTAIMNGEVHTAAGDVIKNGDVIIRDGVIVQVGADLIAPTGARVIDASGKVVTPGIFAPLSSIGLKEISLDEEANDAGPNRGEGFPLGAALDAVDAYRRTSTLIAINRAGGVTRALAAPGPGDSLFGGRAAVIDMSGGVDSVTKPRAAQIAVMGAAGASRTGGTRMGAWALMREYLDEARSYAANPNAYIRRNREDRFALSDLKALGAVVSGGQPLIVYINGESDIRNLIRLKTEYNLRVIIAGGSEAWRVAKPLAAANIAVILDPMVNLPSQFEDLGATLENAARLNAAGVKIGFYNPPGFGAHNLRLLTQQAGNAVAEGLPYEAAIAALTINPAEMFGLDRRLGSIELGKVADIVIWDGDPLEVTTIPQAVFINGVRQDLDNRQAALLSRYRDLSRGALPFAYRGGE</sequence>
<dbReference type="PANTHER" id="PTHR43135">
    <property type="entry name" value="ALPHA-D-RIBOSE 1-METHYLPHOSPHONATE 5-TRIPHOSPHATE DIPHOSPHATASE"/>
    <property type="match status" value="1"/>
</dbReference>
<dbReference type="Gene3D" id="3.20.20.140">
    <property type="entry name" value="Metal-dependent hydrolases"/>
    <property type="match status" value="1"/>
</dbReference>
<reference evidence="2" key="1">
    <citation type="submission" date="2018-06" db="EMBL/GenBank/DDBJ databases">
        <authorList>
            <person name="Zhirakovskaya E."/>
        </authorList>
    </citation>
    <scope>NUCLEOTIDE SEQUENCE</scope>
</reference>